<evidence type="ECO:0000313" key="2">
    <source>
        <dbReference type="EMBL" id="CAD5228834.1"/>
    </source>
</evidence>
<dbReference type="OrthoDB" id="5832592at2759"/>
<name>A0A811LMA2_9BILA</name>
<gene>
    <name evidence="2" type="ORF">BOKJ2_LOCUS12893</name>
</gene>
<dbReference type="Proteomes" id="UP000614601">
    <property type="component" value="Unassembled WGS sequence"/>
</dbReference>
<proteinExistence type="predicted"/>
<dbReference type="EMBL" id="CAJFCW020000006">
    <property type="protein sequence ID" value="CAG9125104.1"/>
    <property type="molecule type" value="Genomic_DNA"/>
</dbReference>
<feature type="region of interest" description="Disordered" evidence="1">
    <location>
        <begin position="235"/>
        <end position="318"/>
    </location>
</feature>
<dbReference type="Proteomes" id="UP000783686">
    <property type="component" value="Unassembled WGS sequence"/>
</dbReference>
<sequence length="318" mass="35294">MSSEKTMDDVGQSDITTGLLNVSSDSVLSDCDDLQSVFSNLSVSDLNSGHRSSSHATTSSNLSHPNSEDDLAEDHVLTVNEDAIVYINHDAKIRFAEERIVHVTRKRDRPVDFDKVGYRQVANPWRRYGAMKTMHYYGGWISKSKKDKNVHYVRAGSNPPRPPNHPQISLHHDREQMDPKLFRWQVNRQDSGPQCANYVAEQIALKCQIMDIRDPTKKRRIRNAKDSIVCSQNDFTSKASTSRALTSRASDTSLTSSVPSSSFATSSSTTSDAPSVSTAVSGSMLSTSDSTRSTETARLPMGTKKRPTRGKLIKKNSR</sequence>
<feature type="compositionally biased region" description="Low complexity" evidence="1">
    <location>
        <begin position="236"/>
        <end position="281"/>
    </location>
</feature>
<dbReference type="AlphaFoldDB" id="A0A811LMA2"/>
<comment type="caution">
    <text evidence="2">The sequence shown here is derived from an EMBL/GenBank/DDBJ whole genome shotgun (WGS) entry which is preliminary data.</text>
</comment>
<feature type="region of interest" description="Disordered" evidence="1">
    <location>
        <begin position="48"/>
        <end position="69"/>
    </location>
</feature>
<feature type="compositionally biased region" description="Polar residues" evidence="1">
    <location>
        <begin position="283"/>
        <end position="296"/>
    </location>
</feature>
<evidence type="ECO:0000313" key="3">
    <source>
        <dbReference type="Proteomes" id="UP000614601"/>
    </source>
</evidence>
<evidence type="ECO:0000256" key="1">
    <source>
        <dbReference type="SAM" id="MobiDB-lite"/>
    </source>
</evidence>
<reference evidence="2" key="1">
    <citation type="submission" date="2020-09" db="EMBL/GenBank/DDBJ databases">
        <authorList>
            <person name="Kikuchi T."/>
        </authorList>
    </citation>
    <scope>NUCLEOTIDE SEQUENCE</scope>
    <source>
        <strain evidence="2">SH1</strain>
    </source>
</reference>
<organism evidence="2 3">
    <name type="scientific">Bursaphelenchus okinawaensis</name>
    <dbReference type="NCBI Taxonomy" id="465554"/>
    <lineage>
        <taxon>Eukaryota</taxon>
        <taxon>Metazoa</taxon>
        <taxon>Ecdysozoa</taxon>
        <taxon>Nematoda</taxon>
        <taxon>Chromadorea</taxon>
        <taxon>Rhabditida</taxon>
        <taxon>Tylenchina</taxon>
        <taxon>Tylenchomorpha</taxon>
        <taxon>Aphelenchoidea</taxon>
        <taxon>Aphelenchoididae</taxon>
        <taxon>Bursaphelenchus</taxon>
    </lineage>
</organism>
<feature type="compositionally biased region" description="Basic residues" evidence="1">
    <location>
        <begin position="303"/>
        <end position="318"/>
    </location>
</feature>
<keyword evidence="3" id="KW-1185">Reference proteome</keyword>
<feature type="compositionally biased region" description="Low complexity" evidence="1">
    <location>
        <begin position="49"/>
        <end position="64"/>
    </location>
</feature>
<protein>
    <submittedName>
        <fullName evidence="2">Uncharacterized protein</fullName>
    </submittedName>
</protein>
<dbReference type="EMBL" id="CAJFDH010000006">
    <property type="protein sequence ID" value="CAD5228834.1"/>
    <property type="molecule type" value="Genomic_DNA"/>
</dbReference>
<accession>A0A811LMA2</accession>